<name>A0ABQ5USZ3_9HYPH</name>
<dbReference type="InterPro" id="IPR000524">
    <property type="entry name" value="Tscrpt_reg_HTH_GntR"/>
</dbReference>
<dbReference type="PANTHER" id="PTHR44846:SF1">
    <property type="entry name" value="MANNOSYL-D-GLYCERATE TRANSPORT_METABOLISM SYSTEM REPRESSOR MNGR-RELATED"/>
    <property type="match status" value="1"/>
</dbReference>
<organism evidence="5 6">
    <name type="scientific">Maritalea porphyrae</name>
    <dbReference type="NCBI Taxonomy" id="880732"/>
    <lineage>
        <taxon>Bacteria</taxon>
        <taxon>Pseudomonadati</taxon>
        <taxon>Pseudomonadota</taxon>
        <taxon>Alphaproteobacteria</taxon>
        <taxon>Hyphomicrobiales</taxon>
        <taxon>Devosiaceae</taxon>
        <taxon>Maritalea</taxon>
    </lineage>
</organism>
<accession>A0ABQ5USZ3</accession>
<keyword evidence="3" id="KW-0804">Transcription</keyword>
<feature type="domain" description="HTH gntR-type" evidence="4">
    <location>
        <begin position="3"/>
        <end position="71"/>
    </location>
</feature>
<comment type="caution">
    <text evidence="5">The sequence shown here is derived from an EMBL/GenBank/DDBJ whole genome shotgun (WGS) entry which is preliminary data.</text>
</comment>
<dbReference type="InterPro" id="IPR028978">
    <property type="entry name" value="Chorismate_lyase_/UTRA_dom_sf"/>
</dbReference>
<dbReference type="Pfam" id="PF00392">
    <property type="entry name" value="GntR"/>
    <property type="match status" value="1"/>
</dbReference>
<gene>
    <name evidence="5" type="ORF">GCM10007879_13260</name>
</gene>
<dbReference type="Proteomes" id="UP001161405">
    <property type="component" value="Unassembled WGS sequence"/>
</dbReference>
<evidence type="ECO:0000256" key="3">
    <source>
        <dbReference type="ARBA" id="ARBA00023163"/>
    </source>
</evidence>
<dbReference type="SMART" id="SM00345">
    <property type="entry name" value="HTH_GNTR"/>
    <property type="match status" value="1"/>
</dbReference>
<keyword evidence="1" id="KW-0805">Transcription regulation</keyword>
<protein>
    <submittedName>
        <fullName evidence="5">GntR family transcriptional regulator</fullName>
    </submittedName>
</protein>
<dbReference type="InterPro" id="IPR050679">
    <property type="entry name" value="Bact_HTH_transcr_reg"/>
</dbReference>
<dbReference type="CDD" id="cd07377">
    <property type="entry name" value="WHTH_GntR"/>
    <property type="match status" value="1"/>
</dbReference>
<evidence type="ECO:0000256" key="2">
    <source>
        <dbReference type="ARBA" id="ARBA00023125"/>
    </source>
</evidence>
<dbReference type="PANTHER" id="PTHR44846">
    <property type="entry name" value="MANNOSYL-D-GLYCERATE TRANSPORT/METABOLISM SYSTEM REPRESSOR MNGR-RELATED"/>
    <property type="match status" value="1"/>
</dbReference>
<evidence type="ECO:0000259" key="4">
    <source>
        <dbReference type="PROSITE" id="PS50949"/>
    </source>
</evidence>
<reference evidence="5" key="1">
    <citation type="journal article" date="2014" name="Int. J. Syst. Evol. Microbiol.">
        <title>Complete genome of a new Firmicutes species belonging to the dominant human colonic microbiota ('Ruminococcus bicirculans') reveals two chromosomes and a selective capacity to utilize plant glucans.</title>
        <authorList>
            <consortium name="NISC Comparative Sequencing Program"/>
            <person name="Wegmann U."/>
            <person name="Louis P."/>
            <person name="Goesmann A."/>
            <person name="Henrissat B."/>
            <person name="Duncan S.H."/>
            <person name="Flint H.J."/>
        </authorList>
    </citation>
    <scope>NUCLEOTIDE SEQUENCE</scope>
    <source>
        <strain evidence="5">NBRC 107169</strain>
    </source>
</reference>
<dbReference type="Gene3D" id="1.10.10.10">
    <property type="entry name" value="Winged helix-like DNA-binding domain superfamily/Winged helix DNA-binding domain"/>
    <property type="match status" value="1"/>
</dbReference>
<dbReference type="Pfam" id="PF07702">
    <property type="entry name" value="UTRA"/>
    <property type="match status" value="1"/>
</dbReference>
<dbReference type="InterPro" id="IPR036388">
    <property type="entry name" value="WH-like_DNA-bd_sf"/>
</dbReference>
<dbReference type="Gene3D" id="3.40.1410.10">
    <property type="entry name" value="Chorismate lyase-like"/>
    <property type="match status" value="1"/>
</dbReference>
<reference evidence="5" key="2">
    <citation type="submission" date="2023-01" db="EMBL/GenBank/DDBJ databases">
        <title>Draft genome sequence of Maritalea porphyrae strain NBRC 107169.</title>
        <authorList>
            <person name="Sun Q."/>
            <person name="Mori K."/>
        </authorList>
    </citation>
    <scope>NUCLEOTIDE SEQUENCE</scope>
    <source>
        <strain evidence="5">NBRC 107169</strain>
    </source>
</reference>
<keyword evidence="2" id="KW-0238">DNA-binding</keyword>
<dbReference type="RefSeq" id="WP_284362947.1">
    <property type="nucleotide sequence ID" value="NZ_BSNI01000002.1"/>
</dbReference>
<dbReference type="InterPro" id="IPR036390">
    <property type="entry name" value="WH_DNA-bd_sf"/>
</dbReference>
<evidence type="ECO:0000313" key="6">
    <source>
        <dbReference type="Proteomes" id="UP001161405"/>
    </source>
</evidence>
<sequence>MHKKLYQAVFDGIIERIVGGEYGPGTMLPNEFDIAANFGVSQGTARKALIELEKKRIVERRQGKGTFVTLRTPENSLFHFFRLRDKSGAQVVPDLSFEDVKRRAASTKERELLSGAPDQVFEVRRLRSFDGTPLGLETSIVSCALFPGLLERAPLPNTLYVLFQQAYACAIISAQDSLSAGLAREEAGILGVTPTTPVLVAHRQAYDLLERVVEIRHSVFRTDKVNYSVALN</sequence>
<evidence type="ECO:0000313" key="5">
    <source>
        <dbReference type="EMBL" id="GLQ17077.1"/>
    </source>
</evidence>
<dbReference type="EMBL" id="BSNI01000002">
    <property type="protein sequence ID" value="GLQ17077.1"/>
    <property type="molecule type" value="Genomic_DNA"/>
</dbReference>
<keyword evidence="6" id="KW-1185">Reference proteome</keyword>
<evidence type="ECO:0000256" key="1">
    <source>
        <dbReference type="ARBA" id="ARBA00023015"/>
    </source>
</evidence>
<proteinExistence type="predicted"/>
<dbReference type="SUPFAM" id="SSF64288">
    <property type="entry name" value="Chorismate lyase-like"/>
    <property type="match status" value="1"/>
</dbReference>
<dbReference type="SUPFAM" id="SSF46785">
    <property type="entry name" value="Winged helix' DNA-binding domain"/>
    <property type="match status" value="1"/>
</dbReference>
<dbReference type="SMART" id="SM00866">
    <property type="entry name" value="UTRA"/>
    <property type="match status" value="1"/>
</dbReference>
<dbReference type="InterPro" id="IPR011663">
    <property type="entry name" value="UTRA"/>
</dbReference>
<dbReference type="PROSITE" id="PS50949">
    <property type="entry name" value="HTH_GNTR"/>
    <property type="match status" value="1"/>
</dbReference>